<accession>A0AAD6C650</accession>
<organism evidence="2 3">
    <name type="scientific">Penicillium daleae</name>
    <dbReference type="NCBI Taxonomy" id="63821"/>
    <lineage>
        <taxon>Eukaryota</taxon>
        <taxon>Fungi</taxon>
        <taxon>Dikarya</taxon>
        <taxon>Ascomycota</taxon>
        <taxon>Pezizomycotina</taxon>
        <taxon>Eurotiomycetes</taxon>
        <taxon>Eurotiomycetidae</taxon>
        <taxon>Eurotiales</taxon>
        <taxon>Aspergillaceae</taxon>
        <taxon>Penicillium</taxon>
    </lineage>
</organism>
<feature type="domain" description="Subtelomeric hrmA-associated cluster protein AFUB-079030/YDR124W-like helical bundle" evidence="1">
    <location>
        <begin position="139"/>
        <end position="282"/>
    </location>
</feature>
<dbReference type="InterPro" id="IPR021264">
    <property type="entry name" value="AFUB_079030/YDR124W-like"/>
</dbReference>
<reference evidence="2" key="2">
    <citation type="journal article" date="2023" name="IMA Fungus">
        <title>Comparative genomic study of the Penicillium genus elucidates a diverse pangenome and 15 lateral gene transfer events.</title>
        <authorList>
            <person name="Petersen C."/>
            <person name="Sorensen T."/>
            <person name="Nielsen M.R."/>
            <person name="Sondergaard T.E."/>
            <person name="Sorensen J.L."/>
            <person name="Fitzpatrick D.A."/>
            <person name="Frisvad J.C."/>
            <person name="Nielsen K.L."/>
        </authorList>
    </citation>
    <scope>NUCLEOTIDE SEQUENCE</scope>
    <source>
        <strain evidence="2">IBT 16125</strain>
    </source>
</reference>
<dbReference type="Proteomes" id="UP001213681">
    <property type="component" value="Unassembled WGS sequence"/>
</dbReference>
<keyword evidence="3" id="KW-1185">Reference proteome</keyword>
<dbReference type="PANTHER" id="PTHR36102:SF1">
    <property type="entry name" value="YDR124W-LIKE HELICAL BUNDLE DOMAIN-CONTAINING PROTEIN"/>
    <property type="match status" value="1"/>
</dbReference>
<evidence type="ECO:0000313" key="2">
    <source>
        <dbReference type="EMBL" id="KAJ5449483.1"/>
    </source>
</evidence>
<proteinExistence type="predicted"/>
<dbReference type="RefSeq" id="XP_056765018.1">
    <property type="nucleotide sequence ID" value="XM_056909314.1"/>
</dbReference>
<dbReference type="AlphaFoldDB" id="A0AAD6C650"/>
<protein>
    <recommendedName>
        <fullName evidence="1">Subtelomeric hrmA-associated cluster protein AFUB-079030/YDR124W-like helical bundle domain-containing protein</fullName>
    </recommendedName>
</protein>
<evidence type="ECO:0000313" key="3">
    <source>
        <dbReference type="Proteomes" id="UP001213681"/>
    </source>
</evidence>
<name>A0AAD6C650_9EURO</name>
<dbReference type="PANTHER" id="PTHR36102">
    <property type="entry name" value="CHROMOSOME 10, WHOLE GENOME SHOTGUN SEQUENCE"/>
    <property type="match status" value="1"/>
</dbReference>
<dbReference type="EMBL" id="JAPVEA010000006">
    <property type="protein sequence ID" value="KAJ5449483.1"/>
    <property type="molecule type" value="Genomic_DNA"/>
</dbReference>
<sequence length="294" mass="33698">MFNMLPFTHFALIYMDADGTVHIQASESIANSCHEILWTKVMDAFLRAVASSEQATITIAKTSRPSQLTGISNFGINSMSEAHMQNSVPIANSFQPINWPTHRRCWPSLSSQGLQHNWNQFYNKDANISRKTKTMISVRDRNFLGLYYTVAFNNLQQTSCRILAKAYIKLVEPRKQVNYPYNGRKFVAGTLKQLDPDMTKPPWWPLGVIHREPGHLPKVGGRITVLSTYSTQRIRLLVHILRELRFSHGISVSKLKEASQLICHQITPERLQILDEIYEVRREEENFLDGISGR</sequence>
<dbReference type="Pfam" id="PF11001">
    <property type="entry name" value="AFUB_07903_YDR124W_hel"/>
    <property type="match status" value="1"/>
</dbReference>
<comment type="caution">
    <text evidence="2">The sequence shown here is derived from an EMBL/GenBank/DDBJ whole genome shotgun (WGS) entry which is preliminary data.</text>
</comment>
<reference evidence="2" key="1">
    <citation type="submission" date="2022-12" db="EMBL/GenBank/DDBJ databases">
        <authorList>
            <person name="Petersen C."/>
        </authorList>
    </citation>
    <scope>NUCLEOTIDE SEQUENCE</scope>
    <source>
        <strain evidence="2">IBT 16125</strain>
    </source>
</reference>
<evidence type="ECO:0000259" key="1">
    <source>
        <dbReference type="Pfam" id="PF11001"/>
    </source>
</evidence>
<dbReference type="InterPro" id="IPR047092">
    <property type="entry name" value="AFUB_07903/YDR124W-like_hel"/>
</dbReference>
<dbReference type="GeneID" id="81599557"/>
<gene>
    <name evidence="2" type="ORF">N7458_005932</name>
</gene>